<sequence>MRRPRQMLTIITIYGYKPPVLRGFCISKYKAVRAFVFSLSKIGPSDSDCALNEIVGLKGPTVANDGTIDGKVPKLDLPPNYAGDGRTTASAENSDGTSIRRTNSRTVLDLVHQVKQKFSVSVESTKSSSFCETEYRKVHIDDCLYPMIEYMEKILEFGYIVTIQNYRLITFYYKLTGSRVATTKQDKSQRRQSKRIGDFGL</sequence>
<keyword evidence="1" id="KW-1185">Reference proteome</keyword>
<protein>
    <submittedName>
        <fullName evidence="2">Uncharacterized protein</fullName>
    </submittedName>
</protein>
<reference evidence="2" key="1">
    <citation type="submission" date="2022-11" db="UniProtKB">
        <authorList>
            <consortium name="WormBaseParasite"/>
        </authorList>
    </citation>
    <scope>IDENTIFICATION</scope>
</reference>
<organism evidence="1 2">
    <name type="scientific">Romanomermis culicivorax</name>
    <name type="common">Nematode worm</name>
    <dbReference type="NCBI Taxonomy" id="13658"/>
    <lineage>
        <taxon>Eukaryota</taxon>
        <taxon>Metazoa</taxon>
        <taxon>Ecdysozoa</taxon>
        <taxon>Nematoda</taxon>
        <taxon>Enoplea</taxon>
        <taxon>Dorylaimia</taxon>
        <taxon>Mermithida</taxon>
        <taxon>Mermithoidea</taxon>
        <taxon>Mermithidae</taxon>
        <taxon>Romanomermis</taxon>
    </lineage>
</organism>
<evidence type="ECO:0000313" key="1">
    <source>
        <dbReference type="Proteomes" id="UP000887565"/>
    </source>
</evidence>
<accession>A0A915J094</accession>
<proteinExistence type="predicted"/>
<evidence type="ECO:0000313" key="2">
    <source>
        <dbReference type="WBParaSite" id="nRc.2.0.1.t19509-RA"/>
    </source>
</evidence>
<name>A0A915J094_ROMCU</name>
<dbReference type="WBParaSite" id="nRc.2.0.1.t19509-RA">
    <property type="protein sequence ID" value="nRc.2.0.1.t19509-RA"/>
    <property type="gene ID" value="nRc.2.0.1.g19509"/>
</dbReference>
<dbReference type="AlphaFoldDB" id="A0A915J094"/>
<dbReference type="Proteomes" id="UP000887565">
    <property type="component" value="Unplaced"/>
</dbReference>